<gene>
    <name evidence="1" type="ORF">UFOVP636_11</name>
</gene>
<protein>
    <submittedName>
        <fullName evidence="1">Uncharacterized protein</fullName>
    </submittedName>
</protein>
<name>A0A6J5N5C3_9CAUD</name>
<accession>A0A6J5N5C3</accession>
<dbReference type="InterPro" id="IPR046558">
    <property type="entry name" value="DUF6712"/>
</dbReference>
<evidence type="ECO:0000313" key="1">
    <source>
        <dbReference type="EMBL" id="CAB4153597.1"/>
    </source>
</evidence>
<dbReference type="Pfam" id="PF20459">
    <property type="entry name" value="DUF6712"/>
    <property type="match status" value="1"/>
</dbReference>
<sequence length="186" mass="22260">MSLEPEVLFVNSDYIKRYTWLNGSVDENLMFPAIYLAQDEYIQQYLGEDLFKQIKTQIKEDDVSIENQVLLDDYIRRATCWWSLYELLPHLYMKTDNGSIVIRESDDTTQIASDDLFRYRDQTKDKALFYTKRMVQYLFNNTSLYPAYSTNESNGIWAEKEVYESNAWMISNGKTPYRKYPKCWFK</sequence>
<organism evidence="1">
    <name type="scientific">uncultured Caudovirales phage</name>
    <dbReference type="NCBI Taxonomy" id="2100421"/>
    <lineage>
        <taxon>Viruses</taxon>
        <taxon>Duplodnaviria</taxon>
        <taxon>Heunggongvirae</taxon>
        <taxon>Uroviricota</taxon>
        <taxon>Caudoviricetes</taxon>
        <taxon>Peduoviridae</taxon>
        <taxon>Maltschvirus</taxon>
        <taxon>Maltschvirus maltsch</taxon>
    </lineage>
</organism>
<reference evidence="1" key="1">
    <citation type="submission" date="2020-04" db="EMBL/GenBank/DDBJ databases">
        <authorList>
            <person name="Chiriac C."/>
            <person name="Salcher M."/>
            <person name="Ghai R."/>
            <person name="Kavagutti S V."/>
        </authorList>
    </citation>
    <scope>NUCLEOTIDE SEQUENCE</scope>
</reference>
<proteinExistence type="predicted"/>
<dbReference type="EMBL" id="LR796597">
    <property type="protein sequence ID" value="CAB4153597.1"/>
    <property type="molecule type" value="Genomic_DNA"/>
</dbReference>